<proteinExistence type="inferred from homology"/>
<keyword evidence="4" id="KW-0804">Transcription</keyword>
<dbReference type="Pfam" id="PF00126">
    <property type="entry name" value="HTH_1"/>
    <property type="match status" value="1"/>
</dbReference>
<dbReference type="RefSeq" id="WP_090872607.1">
    <property type="nucleotide sequence ID" value="NZ_FNYE01000038.1"/>
</dbReference>
<name>A0A1H7E0X2_9BURK</name>
<dbReference type="GO" id="GO:0010628">
    <property type="term" value="P:positive regulation of gene expression"/>
    <property type="evidence" value="ECO:0007669"/>
    <property type="project" value="TreeGrafter"/>
</dbReference>
<dbReference type="OrthoDB" id="8849678at2"/>
<keyword evidence="7" id="KW-1185">Reference proteome</keyword>
<evidence type="ECO:0000259" key="5">
    <source>
        <dbReference type="PROSITE" id="PS50931"/>
    </source>
</evidence>
<dbReference type="InterPro" id="IPR036390">
    <property type="entry name" value="WH_DNA-bd_sf"/>
</dbReference>
<dbReference type="GO" id="GO:0043565">
    <property type="term" value="F:sequence-specific DNA binding"/>
    <property type="evidence" value="ECO:0007669"/>
    <property type="project" value="TreeGrafter"/>
</dbReference>
<dbReference type="SUPFAM" id="SSF46785">
    <property type="entry name" value="Winged helix' DNA-binding domain"/>
    <property type="match status" value="1"/>
</dbReference>
<dbReference type="Proteomes" id="UP000198866">
    <property type="component" value="Unassembled WGS sequence"/>
</dbReference>
<dbReference type="InterPro" id="IPR036388">
    <property type="entry name" value="WH-like_DNA-bd_sf"/>
</dbReference>
<dbReference type="AlphaFoldDB" id="A0A1H7E0X2"/>
<gene>
    <name evidence="6" type="ORF">SAMN05192539_103842</name>
</gene>
<dbReference type="STRING" id="667676.SAMN05192539_103842"/>
<dbReference type="Pfam" id="PF03466">
    <property type="entry name" value="LysR_substrate"/>
    <property type="match status" value="1"/>
</dbReference>
<dbReference type="SUPFAM" id="SSF53850">
    <property type="entry name" value="Periplasmic binding protein-like II"/>
    <property type="match status" value="1"/>
</dbReference>
<dbReference type="InterPro" id="IPR005119">
    <property type="entry name" value="LysR_subst-bd"/>
</dbReference>
<dbReference type="PANTHER" id="PTHR30427:SF1">
    <property type="entry name" value="TRANSCRIPTIONAL ACTIVATOR PROTEIN LYSR"/>
    <property type="match status" value="1"/>
</dbReference>
<evidence type="ECO:0000313" key="7">
    <source>
        <dbReference type="Proteomes" id="UP000198866"/>
    </source>
</evidence>
<evidence type="ECO:0000256" key="2">
    <source>
        <dbReference type="ARBA" id="ARBA00023015"/>
    </source>
</evidence>
<dbReference type="PROSITE" id="PS50931">
    <property type="entry name" value="HTH_LYSR"/>
    <property type="match status" value="1"/>
</dbReference>
<protein>
    <submittedName>
        <fullName evidence="6">DNA-binding transcriptional regulator, LysR family</fullName>
    </submittedName>
</protein>
<evidence type="ECO:0000313" key="6">
    <source>
        <dbReference type="EMBL" id="SEK07334.1"/>
    </source>
</evidence>
<comment type="similarity">
    <text evidence="1">Belongs to the LysR transcriptional regulatory family.</text>
</comment>
<reference evidence="7" key="1">
    <citation type="submission" date="2016-10" db="EMBL/GenBank/DDBJ databases">
        <authorList>
            <person name="Varghese N."/>
            <person name="Submissions S."/>
        </authorList>
    </citation>
    <scope>NUCLEOTIDE SEQUENCE [LARGE SCALE GENOMIC DNA]</scope>
    <source>
        <strain evidence="7">LMG 26031</strain>
    </source>
</reference>
<evidence type="ECO:0000256" key="4">
    <source>
        <dbReference type="ARBA" id="ARBA00023163"/>
    </source>
</evidence>
<feature type="domain" description="HTH lysR-type" evidence="5">
    <location>
        <begin position="2"/>
        <end position="59"/>
    </location>
</feature>
<dbReference type="PANTHER" id="PTHR30427">
    <property type="entry name" value="TRANSCRIPTIONAL ACTIVATOR PROTEIN LYSR"/>
    <property type="match status" value="1"/>
</dbReference>
<dbReference type="Gene3D" id="1.10.10.10">
    <property type="entry name" value="Winged helix-like DNA-binding domain superfamily/Winged helix DNA-binding domain"/>
    <property type="match status" value="1"/>
</dbReference>
<accession>A0A1H7E0X2</accession>
<sequence>MLNIRELEAFRAFIECGSVTLAADRLGRTQPQVGRLLTSLEDSVGFRLFDRVGKRLRATPEGWRFYEEVDRVIRELELLTRSANQIRTGSSDHLRILVAPHVTNALVSPALVEVQRRLPTFTAEVASRVRLDIETWITHEQFDVGLSILPIDNPAIEVEPFLRTRAVIVMSESHPLAKRDVVSLADILDLPLVATHSRSLLRQHLERLFRNEKKKANIRYEATNGLTACELAAQGLGVALADPIVAISTGAPDLLVREFTEGMPMEYGFLYPIGKTRSPAAGVFTDAVRSSIQERLKQLALPQNALALV</sequence>
<dbReference type="GO" id="GO:0003700">
    <property type="term" value="F:DNA-binding transcription factor activity"/>
    <property type="evidence" value="ECO:0007669"/>
    <property type="project" value="InterPro"/>
</dbReference>
<evidence type="ECO:0000256" key="3">
    <source>
        <dbReference type="ARBA" id="ARBA00023125"/>
    </source>
</evidence>
<organism evidence="6 7">
    <name type="scientific">Paraburkholderia diazotrophica</name>
    <dbReference type="NCBI Taxonomy" id="667676"/>
    <lineage>
        <taxon>Bacteria</taxon>
        <taxon>Pseudomonadati</taxon>
        <taxon>Pseudomonadota</taxon>
        <taxon>Betaproteobacteria</taxon>
        <taxon>Burkholderiales</taxon>
        <taxon>Burkholderiaceae</taxon>
        <taxon>Paraburkholderia</taxon>
    </lineage>
</organism>
<dbReference type="Gene3D" id="3.40.190.290">
    <property type="match status" value="1"/>
</dbReference>
<dbReference type="EMBL" id="FNYE01000038">
    <property type="protein sequence ID" value="SEK07334.1"/>
    <property type="molecule type" value="Genomic_DNA"/>
</dbReference>
<evidence type="ECO:0000256" key="1">
    <source>
        <dbReference type="ARBA" id="ARBA00009437"/>
    </source>
</evidence>
<keyword evidence="3 6" id="KW-0238">DNA-binding</keyword>
<keyword evidence="2" id="KW-0805">Transcription regulation</keyword>
<dbReference type="InterPro" id="IPR000847">
    <property type="entry name" value="LysR_HTH_N"/>
</dbReference>